<evidence type="ECO:0000313" key="2">
    <source>
        <dbReference type="EMBL" id="MFD1847558.1"/>
    </source>
</evidence>
<protein>
    <submittedName>
        <fullName evidence="2">Uncharacterized protein</fullName>
    </submittedName>
</protein>
<feature type="transmembrane region" description="Helical" evidence="1">
    <location>
        <begin position="165"/>
        <end position="191"/>
    </location>
</feature>
<evidence type="ECO:0000313" key="3">
    <source>
        <dbReference type="Proteomes" id="UP001597307"/>
    </source>
</evidence>
<organism evidence="2 3">
    <name type="scientific">Arthrobacter flavus</name>
    <dbReference type="NCBI Taxonomy" id="95172"/>
    <lineage>
        <taxon>Bacteria</taxon>
        <taxon>Bacillati</taxon>
        <taxon>Actinomycetota</taxon>
        <taxon>Actinomycetes</taxon>
        <taxon>Micrococcales</taxon>
        <taxon>Micrococcaceae</taxon>
        <taxon>Arthrobacter</taxon>
    </lineage>
</organism>
<proteinExistence type="predicted"/>
<keyword evidence="1" id="KW-0472">Membrane</keyword>
<reference evidence="3" key="1">
    <citation type="journal article" date="2019" name="Int. J. Syst. Evol. Microbiol.">
        <title>The Global Catalogue of Microorganisms (GCM) 10K type strain sequencing project: providing services to taxonomists for standard genome sequencing and annotation.</title>
        <authorList>
            <consortium name="The Broad Institute Genomics Platform"/>
            <consortium name="The Broad Institute Genome Sequencing Center for Infectious Disease"/>
            <person name="Wu L."/>
            <person name="Ma J."/>
        </authorList>
    </citation>
    <scope>NUCLEOTIDE SEQUENCE [LARGE SCALE GENOMIC DNA]</scope>
    <source>
        <strain evidence="3">JCM 11496</strain>
    </source>
</reference>
<feature type="transmembrane region" description="Helical" evidence="1">
    <location>
        <begin position="127"/>
        <end position="145"/>
    </location>
</feature>
<feature type="transmembrane region" description="Helical" evidence="1">
    <location>
        <begin position="35"/>
        <end position="53"/>
    </location>
</feature>
<accession>A0ABW4QA23</accession>
<dbReference type="EMBL" id="JBHUGA010000058">
    <property type="protein sequence ID" value="MFD1847558.1"/>
    <property type="molecule type" value="Genomic_DNA"/>
</dbReference>
<keyword evidence="1" id="KW-1133">Transmembrane helix</keyword>
<keyword evidence="1" id="KW-0812">Transmembrane</keyword>
<dbReference type="RefSeq" id="WP_343882311.1">
    <property type="nucleotide sequence ID" value="NZ_BAAAIJ010000063.1"/>
</dbReference>
<evidence type="ECO:0000256" key="1">
    <source>
        <dbReference type="SAM" id="Phobius"/>
    </source>
</evidence>
<gene>
    <name evidence="2" type="ORF">ACFSFX_13270</name>
</gene>
<keyword evidence="3" id="KW-1185">Reference proteome</keyword>
<dbReference type="Proteomes" id="UP001597307">
    <property type="component" value="Unassembled WGS sequence"/>
</dbReference>
<comment type="caution">
    <text evidence="2">The sequence shown here is derived from an EMBL/GenBank/DDBJ whole genome shotgun (WGS) entry which is preliminary data.</text>
</comment>
<feature type="transmembrane region" description="Helical" evidence="1">
    <location>
        <begin position="98"/>
        <end position="118"/>
    </location>
</feature>
<sequence length="214" mass="22520">MSKTRAQIAKKHGPAAAGIPDAVPTAGPPRSNGNMILIAAAATAVLLFGYYHLLALGQMGQLADGLTMPDMMFGGYGPAHVADLQAAMDDDALGQLSYLHKTAGTLFPLIFGIAWLLLIQLNVDRRWLRWVLWAPPLLFAVVDLWENVAIDSMLAATAPDDGQVALASALTIARWVLLGLSAIAGLLAVLLPGSVRGKRSALPAEPNGTPPESR</sequence>
<name>A0ABW4QA23_9MICC</name>